<name>A0A365XP40_9BACT</name>
<reference evidence="1 2" key="1">
    <citation type="submission" date="2018-05" db="EMBL/GenBank/DDBJ databases">
        <title>Chitinophaga sp. K3CV102501T nov., isolated from isolated from a monsoon evergreen broad-leaved forest soil.</title>
        <authorList>
            <person name="Lv Y."/>
        </authorList>
    </citation>
    <scope>NUCLEOTIDE SEQUENCE [LARGE SCALE GENOMIC DNA]</scope>
    <source>
        <strain evidence="1 2">GDMCC 1.1325</strain>
    </source>
</reference>
<comment type="caution">
    <text evidence="1">The sequence shown here is derived from an EMBL/GenBank/DDBJ whole genome shotgun (WGS) entry which is preliminary data.</text>
</comment>
<protein>
    <submittedName>
        <fullName evidence="1">Uncharacterized protein</fullName>
    </submittedName>
</protein>
<evidence type="ECO:0000313" key="2">
    <source>
        <dbReference type="Proteomes" id="UP000253410"/>
    </source>
</evidence>
<accession>A0A365XP40</accession>
<dbReference type="OrthoDB" id="793934at2"/>
<dbReference type="EMBL" id="QFFJ01000003">
    <property type="protein sequence ID" value="RBL88113.1"/>
    <property type="molecule type" value="Genomic_DNA"/>
</dbReference>
<dbReference type="Proteomes" id="UP000253410">
    <property type="component" value="Unassembled WGS sequence"/>
</dbReference>
<gene>
    <name evidence="1" type="ORF">DF182_31830</name>
</gene>
<dbReference type="AlphaFoldDB" id="A0A365XP40"/>
<organism evidence="1 2">
    <name type="scientific">Chitinophaga flava</name>
    <dbReference type="NCBI Taxonomy" id="2259036"/>
    <lineage>
        <taxon>Bacteria</taxon>
        <taxon>Pseudomonadati</taxon>
        <taxon>Bacteroidota</taxon>
        <taxon>Chitinophagia</taxon>
        <taxon>Chitinophagales</taxon>
        <taxon>Chitinophagaceae</taxon>
        <taxon>Chitinophaga</taxon>
    </lineage>
</organism>
<evidence type="ECO:0000313" key="1">
    <source>
        <dbReference type="EMBL" id="RBL88113.1"/>
    </source>
</evidence>
<proteinExistence type="predicted"/>
<sequence length="183" mass="20893">MKIQPAQVTLSFRQVIDAASTGDFEKKIFEDSYVEFLMQSQAYNPEKKFRTFSELKTHNPKSNSLHYKVGFAVGLYLQELGNRIPGVKDCLGSMHLPFELYHLELIESDIEDRQQHRVAIIYITPPLTLLEIIGDRLLLVSPEQTNSLGTYDTFMLSFQSQLSISSYKPSALPQDEHHTVQAL</sequence>
<dbReference type="RefSeq" id="WP_113619940.1">
    <property type="nucleotide sequence ID" value="NZ_QFFJ01000003.1"/>
</dbReference>
<keyword evidence="2" id="KW-1185">Reference proteome</keyword>